<evidence type="ECO:0000256" key="1">
    <source>
        <dbReference type="SAM" id="MobiDB-lite"/>
    </source>
</evidence>
<dbReference type="Proteomes" id="UP000735302">
    <property type="component" value="Unassembled WGS sequence"/>
</dbReference>
<accession>A0AAV4BW93</accession>
<feature type="compositionally biased region" description="Polar residues" evidence="1">
    <location>
        <begin position="105"/>
        <end position="118"/>
    </location>
</feature>
<protein>
    <submittedName>
        <fullName evidence="2">Uncharacterized protein</fullName>
    </submittedName>
</protein>
<dbReference type="EMBL" id="BLXT01005511">
    <property type="protein sequence ID" value="GFO23615.1"/>
    <property type="molecule type" value="Genomic_DNA"/>
</dbReference>
<feature type="region of interest" description="Disordered" evidence="1">
    <location>
        <begin position="105"/>
        <end position="126"/>
    </location>
</feature>
<evidence type="ECO:0000313" key="3">
    <source>
        <dbReference type="Proteomes" id="UP000735302"/>
    </source>
</evidence>
<keyword evidence="3" id="KW-1185">Reference proteome</keyword>
<dbReference type="AlphaFoldDB" id="A0AAV4BW93"/>
<feature type="region of interest" description="Disordered" evidence="1">
    <location>
        <begin position="13"/>
        <end position="70"/>
    </location>
</feature>
<comment type="caution">
    <text evidence="2">The sequence shown here is derived from an EMBL/GenBank/DDBJ whole genome shotgun (WGS) entry which is preliminary data.</text>
</comment>
<feature type="compositionally biased region" description="Pro residues" evidence="1">
    <location>
        <begin position="41"/>
        <end position="66"/>
    </location>
</feature>
<proteinExistence type="predicted"/>
<gene>
    <name evidence="2" type="ORF">PoB_005012000</name>
</gene>
<organism evidence="2 3">
    <name type="scientific">Plakobranchus ocellatus</name>
    <dbReference type="NCBI Taxonomy" id="259542"/>
    <lineage>
        <taxon>Eukaryota</taxon>
        <taxon>Metazoa</taxon>
        <taxon>Spiralia</taxon>
        <taxon>Lophotrochozoa</taxon>
        <taxon>Mollusca</taxon>
        <taxon>Gastropoda</taxon>
        <taxon>Heterobranchia</taxon>
        <taxon>Euthyneura</taxon>
        <taxon>Panpulmonata</taxon>
        <taxon>Sacoglossa</taxon>
        <taxon>Placobranchoidea</taxon>
        <taxon>Plakobranchidae</taxon>
        <taxon>Plakobranchus</taxon>
    </lineage>
</organism>
<name>A0AAV4BW93_9GAST</name>
<sequence>MVITRLIKGAACTSPGTWTRSKQGPGPGTMIKTKAKTAKLPSPPPPPPPPPPPTPPPPPPPSPPPLTTIAKSTRNSHIFEKRGFGMCLWKVEYVAGYSTEYSTAEQSTVQYSKDQQLSGALCPHRK</sequence>
<reference evidence="2 3" key="1">
    <citation type="journal article" date="2021" name="Elife">
        <title>Chloroplast acquisition without the gene transfer in kleptoplastic sea slugs, Plakobranchus ocellatus.</title>
        <authorList>
            <person name="Maeda T."/>
            <person name="Takahashi S."/>
            <person name="Yoshida T."/>
            <person name="Shimamura S."/>
            <person name="Takaki Y."/>
            <person name="Nagai Y."/>
            <person name="Toyoda A."/>
            <person name="Suzuki Y."/>
            <person name="Arimoto A."/>
            <person name="Ishii H."/>
            <person name="Satoh N."/>
            <person name="Nishiyama T."/>
            <person name="Hasebe M."/>
            <person name="Maruyama T."/>
            <person name="Minagawa J."/>
            <person name="Obokata J."/>
            <person name="Shigenobu S."/>
        </authorList>
    </citation>
    <scope>NUCLEOTIDE SEQUENCE [LARGE SCALE GENOMIC DNA]</scope>
</reference>
<evidence type="ECO:0000313" key="2">
    <source>
        <dbReference type="EMBL" id="GFO23615.1"/>
    </source>
</evidence>